<comment type="caution">
    <text evidence="8">The sequence shown here is derived from an EMBL/GenBank/DDBJ whole genome shotgun (WGS) entry which is preliminary data.</text>
</comment>
<keyword evidence="3" id="KW-1003">Cell membrane</keyword>
<evidence type="ECO:0000256" key="3">
    <source>
        <dbReference type="ARBA" id="ARBA00022475"/>
    </source>
</evidence>
<dbReference type="GO" id="GO:0005886">
    <property type="term" value="C:plasma membrane"/>
    <property type="evidence" value="ECO:0007669"/>
    <property type="project" value="UniProtKB-SubCell"/>
</dbReference>
<gene>
    <name evidence="8" type="ORF">C8E01_102105</name>
</gene>
<evidence type="ECO:0000256" key="2">
    <source>
        <dbReference type="ARBA" id="ARBA00006679"/>
    </source>
</evidence>
<dbReference type="InterPro" id="IPR051907">
    <property type="entry name" value="DoxX-like_oxidoreductase"/>
</dbReference>
<organism evidence="8 9">
    <name type="scientific">Pontibacter virosus</name>
    <dbReference type="NCBI Taxonomy" id="1765052"/>
    <lineage>
        <taxon>Bacteria</taxon>
        <taxon>Pseudomonadati</taxon>
        <taxon>Bacteroidota</taxon>
        <taxon>Cytophagia</taxon>
        <taxon>Cytophagales</taxon>
        <taxon>Hymenobacteraceae</taxon>
        <taxon>Pontibacter</taxon>
    </lineage>
</organism>
<dbReference type="InterPro" id="IPR032808">
    <property type="entry name" value="DoxX"/>
</dbReference>
<protein>
    <submittedName>
        <fullName evidence="8">Putative oxidoreductase</fullName>
    </submittedName>
</protein>
<dbReference type="Pfam" id="PF07681">
    <property type="entry name" value="DoxX"/>
    <property type="match status" value="1"/>
</dbReference>
<evidence type="ECO:0000256" key="6">
    <source>
        <dbReference type="ARBA" id="ARBA00023136"/>
    </source>
</evidence>
<name>A0A2U1B2M7_9BACT</name>
<evidence type="ECO:0000256" key="4">
    <source>
        <dbReference type="ARBA" id="ARBA00022692"/>
    </source>
</evidence>
<evidence type="ECO:0000256" key="1">
    <source>
        <dbReference type="ARBA" id="ARBA00004651"/>
    </source>
</evidence>
<dbReference type="PANTHER" id="PTHR33452">
    <property type="entry name" value="OXIDOREDUCTASE CATD-RELATED"/>
    <property type="match status" value="1"/>
</dbReference>
<accession>A0A2U1B2M7</accession>
<reference evidence="8 9" key="1">
    <citation type="submission" date="2018-04" db="EMBL/GenBank/DDBJ databases">
        <title>Genomic Encyclopedia of Type Strains, Phase IV (KMG-IV): sequencing the most valuable type-strain genomes for metagenomic binning, comparative biology and taxonomic classification.</title>
        <authorList>
            <person name="Goeker M."/>
        </authorList>
    </citation>
    <scope>NUCLEOTIDE SEQUENCE [LARGE SCALE GENOMIC DNA]</scope>
    <source>
        <strain evidence="8 9">DSM 100231</strain>
    </source>
</reference>
<keyword evidence="4 7" id="KW-0812">Transmembrane</keyword>
<keyword evidence="6 7" id="KW-0472">Membrane</keyword>
<dbReference type="Proteomes" id="UP000245466">
    <property type="component" value="Unassembled WGS sequence"/>
</dbReference>
<sequence length="153" mass="17379">MQLMSRGPFTFFKRHRAYGVVFLRFAMGIFLIYGVQDNVFSWERMLEFRDFLQAHGVPYPLVAAHLSVYTQFLIGLMLLLGWGVRIAGLLLIINFTAAIVIVHIGQSFPQYYPAAELIFAGFFFLFNGAGPLSVDSLLEKKQVQIQKQPVTVN</sequence>
<comment type="similarity">
    <text evidence="2">Belongs to the DoxX family.</text>
</comment>
<dbReference type="AlphaFoldDB" id="A0A2U1B2M7"/>
<evidence type="ECO:0000313" key="8">
    <source>
        <dbReference type="EMBL" id="PVY42929.1"/>
    </source>
</evidence>
<comment type="subcellular location">
    <subcellularLocation>
        <location evidence="1">Cell membrane</location>
        <topology evidence="1">Multi-pass membrane protein</topology>
    </subcellularLocation>
</comment>
<evidence type="ECO:0000313" key="9">
    <source>
        <dbReference type="Proteomes" id="UP000245466"/>
    </source>
</evidence>
<feature type="transmembrane region" description="Helical" evidence="7">
    <location>
        <begin position="59"/>
        <end position="79"/>
    </location>
</feature>
<feature type="transmembrane region" description="Helical" evidence="7">
    <location>
        <begin position="117"/>
        <end position="138"/>
    </location>
</feature>
<evidence type="ECO:0000256" key="5">
    <source>
        <dbReference type="ARBA" id="ARBA00022989"/>
    </source>
</evidence>
<evidence type="ECO:0000256" key="7">
    <source>
        <dbReference type="SAM" id="Phobius"/>
    </source>
</evidence>
<dbReference type="PANTHER" id="PTHR33452:SF1">
    <property type="entry name" value="INNER MEMBRANE PROTEIN YPHA-RELATED"/>
    <property type="match status" value="1"/>
</dbReference>
<feature type="transmembrane region" description="Helical" evidence="7">
    <location>
        <begin position="21"/>
        <end position="39"/>
    </location>
</feature>
<dbReference type="EMBL" id="QEKI01000002">
    <property type="protein sequence ID" value="PVY42929.1"/>
    <property type="molecule type" value="Genomic_DNA"/>
</dbReference>
<feature type="transmembrane region" description="Helical" evidence="7">
    <location>
        <begin position="86"/>
        <end position="105"/>
    </location>
</feature>
<keyword evidence="5 7" id="KW-1133">Transmembrane helix</keyword>
<proteinExistence type="inferred from homology"/>
<keyword evidence="9" id="KW-1185">Reference proteome</keyword>